<dbReference type="NCBIfam" id="NF004402">
    <property type="entry name" value="PRK05758.2-2"/>
    <property type="match status" value="1"/>
</dbReference>
<evidence type="ECO:0000256" key="5">
    <source>
        <dbReference type="ARBA" id="ARBA00023136"/>
    </source>
</evidence>
<comment type="similarity">
    <text evidence="8">Belongs to the ATPase delta chain family.</text>
</comment>
<evidence type="ECO:0000256" key="2">
    <source>
        <dbReference type="ARBA" id="ARBA00022448"/>
    </source>
</evidence>
<dbReference type="PROSITE" id="PS00389">
    <property type="entry name" value="ATPASE_DELTA"/>
    <property type="match status" value="1"/>
</dbReference>
<dbReference type="Gene3D" id="1.10.520.20">
    <property type="entry name" value="N-terminal domain of the delta subunit of the F1F0-ATP synthase"/>
    <property type="match status" value="1"/>
</dbReference>
<dbReference type="EMBL" id="CP026604">
    <property type="protein sequence ID" value="AWB66418.1"/>
    <property type="molecule type" value="Genomic_DNA"/>
</dbReference>
<evidence type="ECO:0000313" key="10">
    <source>
        <dbReference type="Proteomes" id="UP000244441"/>
    </source>
</evidence>
<dbReference type="GO" id="GO:0045259">
    <property type="term" value="C:proton-transporting ATP synthase complex"/>
    <property type="evidence" value="ECO:0007669"/>
    <property type="project" value="UniProtKB-KW"/>
</dbReference>
<keyword evidence="10" id="KW-1185">Reference proteome</keyword>
<gene>
    <name evidence="8" type="primary">atpH</name>
    <name evidence="9" type="ORF">C2869_08245</name>
</gene>
<dbReference type="Pfam" id="PF00213">
    <property type="entry name" value="OSCP"/>
    <property type="match status" value="1"/>
</dbReference>
<keyword evidence="3 8" id="KW-0375">Hydrogen ion transport</keyword>
<keyword evidence="4 8" id="KW-0406">Ion transport</keyword>
<protein>
    <recommendedName>
        <fullName evidence="8">ATP synthase subunit delta</fullName>
    </recommendedName>
    <alternativeName>
        <fullName evidence="8">ATP synthase F(1) sector subunit delta</fullName>
    </alternativeName>
    <alternativeName>
        <fullName evidence="8">F-type ATPase subunit delta</fullName>
        <shortName evidence="8">F-ATPase subunit delta</shortName>
    </alternativeName>
</protein>
<dbReference type="InterPro" id="IPR020781">
    <property type="entry name" value="ATPase_OSCP/d_CS"/>
</dbReference>
<comment type="subcellular location">
    <subcellularLocation>
        <location evidence="8">Cell membrane</location>
        <topology evidence="8">Peripheral membrane protein</topology>
    </subcellularLocation>
    <subcellularLocation>
        <location evidence="1">Membrane</location>
    </subcellularLocation>
</comment>
<comment type="function">
    <text evidence="8">This protein is part of the stalk that links CF(0) to CF(1). It either transmits conformational changes from CF(0) to CF(1) or is implicated in proton conduction.</text>
</comment>
<proteinExistence type="inferred from homology"/>
<keyword evidence="6 8" id="KW-0139">CF(1)</keyword>
<dbReference type="KEGG" id="cate:C2869_08245"/>
<dbReference type="GO" id="GO:0005886">
    <property type="term" value="C:plasma membrane"/>
    <property type="evidence" value="ECO:0007669"/>
    <property type="project" value="UniProtKB-SubCell"/>
</dbReference>
<dbReference type="InterPro" id="IPR000711">
    <property type="entry name" value="ATPase_OSCP/dsu"/>
</dbReference>
<organism evidence="9 10">
    <name type="scientific">Saccharobesus litoralis</name>
    <dbReference type="NCBI Taxonomy" id="2172099"/>
    <lineage>
        <taxon>Bacteria</taxon>
        <taxon>Pseudomonadati</taxon>
        <taxon>Pseudomonadota</taxon>
        <taxon>Gammaproteobacteria</taxon>
        <taxon>Alteromonadales</taxon>
        <taxon>Alteromonadaceae</taxon>
        <taxon>Saccharobesus</taxon>
    </lineage>
</organism>
<dbReference type="PANTHER" id="PTHR11910">
    <property type="entry name" value="ATP SYNTHASE DELTA CHAIN"/>
    <property type="match status" value="1"/>
</dbReference>
<dbReference type="GO" id="GO:0046933">
    <property type="term" value="F:proton-transporting ATP synthase activity, rotational mechanism"/>
    <property type="evidence" value="ECO:0007669"/>
    <property type="project" value="UniProtKB-UniRule"/>
</dbReference>
<dbReference type="HAMAP" id="MF_01416">
    <property type="entry name" value="ATP_synth_delta_bact"/>
    <property type="match status" value="1"/>
</dbReference>
<dbReference type="GO" id="GO:0016787">
    <property type="term" value="F:hydrolase activity"/>
    <property type="evidence" value="ECO:0007669"/>
    <property type="project" value="UniProtKB-KW"/>
</dbReference>
<reference evidence="9 10" key="1">
    <citation type="submission" date="2018-01" db="EMBL/GenBank/DDBJ databases">
        <title>Genome sequence of a Cantenovulum-like bacteria.</title>
        <authorList>
            <person name="Tan W.R."/>
            <person name="Lau N.-S."/>
            <person name="Go F."/>
            <person name="Amirul A.-A.A."/>
        </authorList>
    </citation>
    <scope>NUCLEOTIDE SEQUENCE [LARGE SCALE GENOMIC DNA]</scope>
    <source>
        <strain evidence="9 10">CCB-QB4</strain>
    </source>
</reference>
<keyword evidence="8" id="KW-1003">Cell membrane</keyword>
<dbReference type="Proteomes" id="UP000244441">
    <property type="component" value="Chromosome"/>
</dbReference>
<evidence type="ECO:0000256" key="3">
    <source>
        <dbReference type="ARBA" id="ARBA00022781"/>
    </source>
</evidence>
<keyword evidence="9" id="KW-0378">Hydrolase</keyword>
<evidence type="ECO:0000256" key="8">
    <source>
        <dbReference type="HAMAP-Rule" id="MF_01416"/>
    </source>
</evidence>
<dbReference type="OrthoDB" id="9816221at2"/>
<accession>A0A2S0VQC9</accession>
<evidence type="ECO:0000256" key="4">
    <source>
        <dbReference type="ARBA" id="ARBA00023065"/>
    </source>
</evidence>
<sequence>MSELTTIARPYATAAFEFAVEAKAIDAMQAQLVFAAEVSKNDTVQALLTGSTNADTLADIFIKVCDEQLDKNGQNLIKVMAENKRLFALPEVVKLFAELKAEYEKTVEVDVFSATELSAEQQEKLVASLEKRLAKKVKLNCQIDTNLIGGLRVKAGDIVIDSTVRGKLDRLATSLQS</sequence>
<dbReference type="InterPro" id="IPR026015">
    <property type="entry name" value="ATP_synth_OSCP/delta_N_sf"/>
</dbReference>
<comment type="function">
    <text evidence="8">F(1)F(0) ATP synthase produces ATP from ADP in the presence of a proton or sodium gradient. F-type ATPases consist of two structural domains, F(1) containing the extramembraneous catalytic core and F(0) containing the membrane proton channel, linked together by a central stalk and a peripheral stalk. During catalysis, ATP synthesis in the catalytic domain of F(1) is coupled via a rotary mechanism of the central stalk subunits to proton translocation.</text>
</comment>
<dbReference type="NCBIfam" id="TIGR01145">
    <property type="entry name" value="ATP_synt_delta"/>
    <property type="match status" value="1"/>
</dbReference>
<evidence type="ECO:0000256" key="1">
    <source>
        <dbReference type="ARBA" id="ARBA00004370"/>
    </source>
</evidence>
<name>A0A2S0VQC9_9ALTE</name>
<dbReference type="AlphaFoldDB" id="A0A2S0VQC9"/>
<dbReference type="PRINTS" id="PR00125">
    <property type="entry name" value="ATPASEDELTA"/>
</dbReference>
<keyword evidence="2 8" id="KW-0813">Transport</keyword>
<keyword evidence="7 8" id="KW-0066">ATP synthesis</keyword>
<dbReference type="NCBIfam" id="NF004404">
    <property type="entry name" value="PRK05758.2-5"/>
    <property type="match status" value="1"/>
</dbReference>
<evidence type="ECO:0000313" key="9">
    <source>
        <dbReference type="EMBL" id="AWB66418.1"/>
    </source>
</evidence>
<dbReference type="SUPFAM" id="SSF47928">
    <property type="entry name" value="N-terminal domain of the delta subunit of the F1F0-ATP synthase"/>
    <property type="match status" value="1"/>
</dbReference>
<evidence type="ECO:0000256" key="6">
    <source>
        <dbReference type="ARBA" id="ARBA00023196"/>
    </source>
</evidence>
<dbReference type="RefSeq" id="WP_108602481.1">
    <property type="nucleotide sequence ID" value="NZ_CP026604.1"/>
</dbReference>
<keyword evidence="5 8" id="KW-0472">Membrane</keyword>
<evidence type="ECO:0000256" key="7">
    <source>
        <dbReference type="ARBA" id="ARBA00023310"/>
    </source>
</evidence>